<dbReference type="RefSeq" id="WP_203939617.1">
    <property type="nucleotide sequence ID" value="NZ_BAAAGJ010000005.1"/>
</dbReference>
<name>A0A8J4DKK1_9ACTN</name>
<feature type="transmembrane region" description="Helical" evidence="5">
    <location>
        <begin position="72"/>
        <end position="93"/>
    </location>
</feature>
<dbReference type="AlphaFoldDB" id="A0A8J4DKK1"/>
<feature type="transmembrane region" description="Helical" evidence="5">
    <location>
        <begin position="6"/>
        <end position="26"/>
    </location>
</feature>
<protein>
    <recommendedName>
        <fullName evidence="8">DoxX family protein</fullName>
    </recommendedName>
</protein>
<organism evidence="6 7">
    <name type="scientific">Spirilliplanes yamanashiensis</name>
    <dbReference type="NCBI Taxonomy" id="42233"/>
    <lineage>
        <taxon>Bacteria</taxon>
        <taxon>Bacillati</taxon>
        <taxon>Actinomycetota</taxon>
        <taxon>Actinomycetes</taxon>
        <taxon>Micromonosporales</taxon>
        <taxon>Micromonosporaceae</taxon>
        <taxon>Spirilliplanes</taxon>
    </lineage>
</organism>
<evidence type="ECO:0008006" key="8">
    <source>
        <dbReference type="Google" id="ProtNLM"/>
    </source>
</evidence>
<keyword evidence="2 5" id="KW-0812">Transmembrane</keyword>
<evidence type="ECO:0000256" key="4">
    <source>
        <dbReference type="ARBA" id="ARBA00023136"/>
    </source>
</evidence>
<evidence type="ECO:0000256" key="1">
    <source>
        <dbReference type="ARBA" id="ARBA00004141"/>
    </source>
</evidence>
<dbReference type="InterPro" id="IPR032808">
    <property type="entry name" value="DoxX"/>
</dbReference>
<keyword evidence="4 5" id="KW-0472">Membrane</keyword>
<sequence length="122" mass="12562">MNTLLWVLQALLAAVFLGSGTTKISWSRQRLIASGQTGIAVYPMPVVRLTAACELLAAAGLLLPWATGVAPALTPLAAAGLCVVMLGAAYAHTRLREPRAVAVNAVLFALALTVAVGRTGQL</sequence>
<reference evidence="6" key="1">
    <citation type="submission" date="2021-01" db="EMBL/GenBank/DDBJ databases">
        <title>Whole genome shotgun sequence of Spirilliplanes yamanashiensis NBRC 15828.</title>
        <authorList>
            <person name="Komaki H."/>
            <person name="Tamura T."/>
        </authorList>
    </citation>
    <scope>NUCLEOTIDE SEQUENCE</scope>
    <source>
        <strain evidence="6">NBRC 15828</strain>
    </source>
</reference>
<proteinExistence type="predicted"/>
<accession>A0A8J4DKK1</accession>
<dbReference type="Proteomes" id="UP000652013">
    <property type="component" value="Unassembled WGS sequence"/>
</dbReference>
<feature type="transmembrane region" description="Helical" evidence="5">
    <location>
        <begin position="100"/>
        <end position="117"/>
    </location>
</feature>
<keyword evidence="3 5" id="KW-1133">Transmembrane helix</keyword>
<dbReference type="EMBL" id="BOOY01000027">
    <property type="protein sequence ID" value="GIJ04378.1"/>
    <property type="molecule type" value="Genomic_DNA"/>
</dbReference>
<evidence type="ECO:0000256" key="2">
    <source>
        <dbReference type="ARBA" id="ARBA00022692"/>
    </source>
</evidence>
<gene>
    <name evidence="6" type="ORF">Sya03_37300</name>
</gene>
<feature type="transmembrane region" description="Helical" evidence="5">
    <location>
        <begin position="46"/>
        <end position="66"/>
    </location>
</feature>
<comment type="caution">
    <text evidence="6">The sequence shown here is derived from an EMBL/GenBank/DDBJ whole genome shotgun (WGS) entry which is preliminary data.</text>
</comment>
<evidence type="ECO:0000256" key="3">
    <source>
        <dbReference type="ARBA" id="ARBA00022989"/>
    </source>
</evidence>
<evidence type="ECO:0000313" key="6">
    <source>
        <dbReference type="EMBL" id="GIJ04378.1"/>
    </source>
</evidence>
<comment type="subcellular location">
    <subcellularLocation>
        <location evidence="1">Membrane</location>
        <topology evidence="1">Multi-pass membrane protein</topology>
    </subcellularLocation>
</comment>
<dbReference type="Pfam" id="PF13564">
    <property type="entry name" value="DoxX_2"/>
    <property type="match status" value="1"/>
</dbReference>
<evidence type="ECO:0000313" key="7">
    <source>
        <dbReference type="Proteomes" id="UP000652013"/>
    </source>
</evidence>
<dbReference type="GO" id="GO:0016020">
    <property type="term" value="C:membrane"/>
    <property type="evidence" value="ECO:0007669"/>
    <property type="project" value="UniProtKB-SubCell"/>
</dbReference>
<keyword evidence="7" id="KW-1185">Reference proteome</keyword>
<evidence type="ECO:0000256" key="5">
    <source>
        <dbReference type="SAM" id="Phobius"/>
    </source>
</evidence>